<comment type="caution">
    <text evidence="1">The sequence shown here is derived from an EMBL/GenBank/DDBJ whole genome shotgun (WGS) entry which is preliminary data.</text>
</comment>
<accession>A0AAU9JPN0</accession>
<dbReference type="Proteomes" id="UP001162131">
    <property type="component" value="Unassembled WGS sequence"/>
</dbReference>
<reference evidence="1" key="1">
    <citation type="submission" date="2021-09" db="EMBL/GenBank/DDBJ databases">
        <authorList>
            <consortium name="AG Swart"/>
            <person name="Singh M."/>
            <person name="Singh A."/>
            <person name="Seah K."/>
            <person name="Emmerich C."/>
        </authorList>
    </citation>
    <scope>NUCLEOTIDE SEQUENCE</scope>
    <source>
        <strain evidence="1">ATCC30299</strain>
    </source>
</reference>
<name>A0AAU9JPN0_9CILI</name>
<evidence type="ECO:0000313" key="1">
    <source>
        <dbReference type="EMBL" id="CAG9327929.1"/>
    </source>
</evidence>
<dbReference type="EMBL" id="CAJZBQ010000044">
    <property type="protein sequence ID" value="CAG9327929.1"/>
    <property type="molecule type" value="Genomic_DNA"/>
</dbReference>
<dbReference type="AlphaFoldDB" id="A0AAU9JPN0"/>
<proteinExistence type="predicted"/>
<evidence type="ECO:0000313" key="2">
    <source>
        <dbReference type="Proteomes" id="UP001162131"/>
    </source>
</evidence>
<organism evidence="1 2">
    <name type="scientific">Blepharisma stoltei</name>
    <dbReference type="NCBI Taxonomy" id="1481888"/>
    <lineage>
        <taxon>Eukaryota</taxon>
        <taxon>Sar</taxon>
        <taxon>Alveolata</taxon>
        <taxon>Ciliophora</taxon>
        <taxon>Postciliodesmatophora</taxon>
        <taxon>Heterotrichea</taxon>
        <taxon>Heterotrichida</taxon>
        <taxon>Blepharismidae</taxon>
        <taxon>Blepharisma</taxon>
    </lineage>
</organism>
<keyword evidence="2" id="KW-1185">Reference proteome</keyword>
<sequence length="73" mass="8505">MECWKRGCKNKVKVFCKCVEPTLYSCKIHASKHAQAPSIVEHKLEPLELKPNQEYKEALIEELHKLSKELLDI</sequence>
<gene>
    <name evidence="1" type="ORF">BSTOLATCC_MIC44549</name>
</gene>
<protein>
    <submittedName>
        <fullName evidence="1">Uncharacterized protein</fullName>
    </submittedName>
</protein>